<reference evidence="1 2" key="1">
    <citation type="journal article" date="2015" name="Genome Biol. Evol.">
        <title>Comparative Genomics of a Bacterivorous Green Alga Reveals Evolutionary Causalities and Consequences of Phago-Mixotrophic Mode of Nutrition.</title>
        <authorList>
            <person name="Burns J.A."/>
            <person name="Paasch A."/>
            <person name="Narechania A."/>
            <person name="Kim E."/>
        </authorList>
    </citation>
    <scope>NUCLEOTIDE SEQUENCE [LARGE SCALE GENOMIC DNA]</scope>
    <source>
        <strain evidence="1 2">PLY_AMNH</strain>
    </source>
</reference>
<dbReference type="AlphaFoldDB" id="A0AAE0GWY9"/>
<accession>A0AAE0GWY9</accession>
<name>A0AAE0GWY9_9CHLO</name>
<dbReference type="Proteomes" id="UP001190700">
    <property type="component" value="Unassembled WGS sequence"/>
</dbReference>
<comment type="caution">
    <text evidence="1">The sequence shown here is derived from an EMBL/GenBank/DDBJ whole genome shotgun (WGS) entry which is preliminary data.</text>
</comment>
<dbReference type="PANTHER" id="PTHR31424">
    <property type="entry name" value="PROTEIN CBG23806"/>
    <property type="match status" value="1"/>
</dbReference>
<sequence>MLEDTDGEGSSAEDLPVYVDVLVAFLSRHRLALRAAMAILGSQPVKMLTNYLENNTTDLQRELKHFFTQRVVNKIAKKWTPTIGLAIRFRLGLSMENYDRLRQMISKTFDTESNESSTWYVLDTESSDKKVQWRVKAPKLPSNYALDRLRDEITKELNLQENEMGNAAQISFRTKLSQVITTEMETGFLRPALLTAPKGTVIKLELFISGDAHGIHRGVKVTRVTFKLKVEGGVFNNSPFRMYTVVFFRGSDNYENLIQNSTDLSRELSAIAKTPLTVGAWQFSFKLTHGGDLLFICASLAHYGVHGGYPCPFCFGEKGKLLDTSEEFELRTYQKILELVHRATPPFTCSACGKHFRNQRDVDNDKLPETKAGRKNQVKQHFGHYMHCRPVFPVWECDDVVDVISGCVACLLHWLLRLIDLLFLFTVHIHADTEEKAAALSELLQKKGVSLNKKVKPYDAMKASSSRDDKTTFIGEHCASILAEYPDYLELHTPDSRKDQYENMWLATYSFFELMWTPVEDTPENREAHAQEVFEKAKEMADAITDGLPAINSLYLHISLHLPVFIRRHGCNLRQYSGQGGEHLNKLGQMFARAFTNKRMKVYRDKKTGTVKRQRVGMIGQNLRAEHIAQHLREQVPIHTKWERKVMETASADQDEGEEESSHQNT</sequence>
<dbReference type="PANTHER" id="PTHR31424:SF3">
    <property type="entry name" value="RING-TYPE DOMAIN-CONTAINING PROTEIN"/>
    <property type="match status" value="1"/>
</dbReference>
<evidence type="ECO:0000313" key="1">
    <source>
        <dbReference type="EMBL" id="KAK3285892.1"/>
    </source>
</evidence>
<gene>
    <name evidence="1" type="ORF">CYMTET_6517</name>
</gene>
<evidence type="ECO:0000313" key="2">
    <source>
        <dbReference type="Proteomes" id="UP001190700"/>
    </source>
</evidence>
<keyword evidence="2" id="KW-1185">Reference proteome</keyword>
<protein>
    <submittedName>
        <fullName evidence="1">Uncharacterized protein</fullName>
    </submittedName>
</protein>
<proteinExistence type="predicted"/>
<organism evidence="1 2">
    <name type="scientific">Cymbomonas tetramitiformis</name>
    <dbReference type="NCBI Taxonomy" id="36881"/>
    <lineage>
        <taxon>Eukaryota</taxon>
        <taxon>Viridiplantae</taxon>
        <taxon>Chlorophyta</taxon>
        <taxon>Pyramimonadophyceae</taxon>
        <taxon>Pyramimonadales</taxon>
        <taxon>Pyramimonadaceae</taxon>
        <taxon>Cymbomonas</taxon>
    </lineage>
</organism>
<dbReference type="EMBL" id="LGRX02001582">
    <property type="protein sequence ID" value="KAK3285892.1"/>
    <property type="molecule type" value="Genomic_DNA"/>
</dbReference>